<sequence>MVIDLREIADLARRACGNGEVAVVFDDRHEDEDWVWYIAAGRSLHAAHVGLGILELGGQFVGHGATFDEALARVKEDIATRSRCRRRF</sequence>
<protein>
    <submittedName>
        <fullName evidence="1">Uncharacterized protein</fullName>
    </submittedName>
</protein>
<accession>A0A5C6A7A2</accession>
<dbReference type="EMBL" id="SJPR01000005">
    <property type="protein sequence ID" value="TWT95389.1"/>
    <property type="molecule type" value="Genomic_DNA"/>
</dbReference>
<dbReference type="Proteomes" id="UP000317421">
    <property type="component" value="Unassembled WGS sequence"/>
</dbReference>
<comment type="caution">
    <text evidence="1">The sequence shown here is derived from an EMBL/GenBank/DDBJ whole genome shotgun (WGS) entry which is preliminary data.</text>
</comment>
<gene>
    <name evidence="1" type="ORF">Pla108_35370</name>
</gene>
<dbReference type="RefSeq" id="WP_146446227.1">
    <property type="nucleotide sequence ID" value="NZ_SJPR01000005.1"/>
</dbReference>
<name>A0A5C6A7A2_9BACT</name>
<reference evidence="1 2" key="1">
    <citation type="submission" date="2019-02" db="EMBL/GenBank/DDBJ databases">
        <title>Deep-cultivation of Planctomycetes and their phenomic and genomic characterization uncovers novel biology.</title>
        <authorList>
            <person name="Wiegand S."/>
            <person name="Jogler M."/>
            <person name="Boedeker C."/>
            <person name="Pinto D."/>
            <person name="Vollmers J."/>
            <person name="Rivas-Marin E."/>
            <person name="Kohn T."/>
            <person name="Peeters S.H."/>
            <person name="Heuer A."/>
            <person name="Rast P."/>
            <person name="Oberbeckmann S."/>
            <person name="Bunk B."/>
            <person name="Jeske O."/>
            <person name="Meyerdierks A."/>
            <person name="Storesund J.E."/>
            <person name="Kallscheuer N."/>
            <person name="Luecker S."/>
            <person name="Lage O.M."/>
            <person name="Pohl T."/>
            <person name="Merkel B.J."/>
            <person name="Hornburger P."/>
            <person name="Mueller R.-W."/>
            <person name="Bruemmer F."/>
            <person name="Labrenz M."/>
            <person name="Spormann A.M."/>
            <person name="Op Den Camp H."/>
            <person name="Overmann J."/>
            <person name="Amann R."/>
            <person name="Jetten M.S.M."/>
            <person name="Mascher T."/>
            <person name="Medema M.H."/>
            <person name="Devos D.P."/>
            <person name="Kaster A.-K."/>
            <person name="Ovreas L."/>
            <person name="Rohde M."/>
            <person name="Galperin M.Y."/>
            <person name="Jogler C."/>
        </authorList>
    </citation>
    <scope>NUCLEOTIDE SEQUENCE [LARGE SCALE GENOMIC DNA]</scope>
    <source>
        <strain evidence="1 2">Pla108</strain>
    </source>
</reference>
<dbReference type="AlphaFoldDB" id="A0A5C6A7A2"/>
<keyword evidence="2" id="KW-1185">Reference proteome</keyword>
<organism evidence="1 2">
    <name type="scientific">Botrimarina colliarenosi</name>
    <dbReference type="NCBI Taxonomy" id="2528001"/>
    <lineage>
        <taxon>Bacteria</taxon>
        <taxon>Pseudomonadati</taxon>
        <taxon>Planctomycetota</taxon>
        <taxon>Planctomycetia</taxon>
        <taxon>Pirellulales</taxon>
        <taxon>Lacipirellulaceae</taxon>
        <taxon>Botrimarina</taxon>
    </lineage>
</organism>
<evidence type="ECO:0000313" key="1">
    <source>
        <dbReference type="EMBL" id="TWT95389.1"/>
    </source>
</evidence>
<evidence type="ECO:0000313" key="2">
    <source>
        <dbReference type="Proteomes" id="UP000317421"/>
    </source>
</evidence>
<proteinExistence type="predicted"/>